<accession>W1NDQ5</accession>
<organism evidence="2 3">
    <name type="scientific">Amborella trichopoda</name>
    <dbReference type="NCBI Taxonomy" id="13333"/>
    <lineage>
        <taxon>Eukaryota</taxon>
        <taxon>Viridiplantae</taxon>
        <taxon>Streptophyta</taxon>
        <taxon>Embryophyta</taxon>
        <taxon>Tracheophyta</taxon>
        <taxon>Spermatophyta</taxon>
        <taxon>Magnoliopsida</taxon>
        <taxon>Amborellales</taxon>
        <taxon>Amborellaceae</taxon>
        <taxon>Amborella</taxon>
    </lineage>
</organism>
<evidence type="ECO:0000313" key="2">
    <source>
        <dbReference type="EMBL" id="ERM93491.1"/>
    </source>
</evidence>
<dbReference type="AlphaFoldDB" id="W1NDQ5"/>
<sequence>MGDVLAQLETNLRCSKHKLTQEEEHVLRTCKAKAVRDFTFSACVASGVVWTVTRNLTYGFRINLSGGAAVLSGMWTFDNSLNSCLDHILALEGSRLQTELAKLIVTKHQDNPWRMRLMSKYFYPEKVFDDTNLDSPISRWRHRHYFGEPAAHKTSESTEKRDKQEVLPKLFTRSPAEDVIADPFDCILGYLGTSEDTSNETITISPRRRPRTRKHRHRLRHPASSAEYASP</sequence>
<feature type="region of interest" description="Disordered" evidence="1">
    <location>
        <begin position="197"/>
        <end position="231"/>
    </location>
</feature>
<dbReference type="KEGG" id="atr:18421393"/>
<dbReference type="OrthoDB" id="1899410at2759"/>
<protein>
    <submittedName>
        <fullName evidence="2">Uncharacterized protein</fullName>
    </submittedName>
</protein>
<gene>
    <name evidence="2" type="ORF">AMTR_s00004p00023170</name>
</gene>
<name>W1NDQ5_AMBTC</name>
<keyword evidence="3" id="KW-1185">Reference proteome</keyword>
<evidence type="ECO:0000313" key="3">
    <source>
        <dbReference type="Proteomes" id="UP000017836"/>
    </source>
</evidence>
<dbReference type="PANTHER" id="PTHR35986">
    <property type="entry name" value="EXPRESSED PROTEIN"/>
    <property type="match status" value="1"/>
</dbReference>
<dbReference type="EMBL" id="KI397628">
    <property type="protein sequence ID" value="ERM93491.1"/>
    <property type="molecule type" value="Genomic_DNA"/>
</dbReference>
<dbReference type="PANTHER" id="PTHR35986:SF1">
    <property type="entry name" value="OS10G0430800 PROTEIN"/>
    <property type="match status" value="1"/>
</dbReference>
<dbReference type="Gramene" id="ERM93491">
    <property type="protein sequence ID" value="ERM93491"/>
    <property type="gene ID" value="AMTR_s00004p00023170"/>
</dbReference>
<dbReference type="OMA" id="NPWRMQL"/>
<feature type="compositionally biased region" description="Basic residues" evidence="1">
    <location>
        <begin position="206"/>
        <end position="221"/>
    </location>
</feature>
<dbReference type="eggNOG" id="ENOG502RY7D">
    <property type="taxonomic scope" value="Eukaryota"/>
</dbReference>
<proteinExistence type="predicted"/>
<dbReference type="Proteomes" id="UP000017836">
    <property type="component" value="Unassembled WGS sequence"/>
</dbReference>
<reference evidence="3" key="1">
    <citation type="journal article" date="2013" name="Science">
        <title>The Amborella genome and the evolution of flowering plants.</title>
        <authorList>
            <consortium name="Amborella Genome Project"/>
        </authorList>
    </citation>
    <scope>NUCLEOTIDE SEQUENCE [LARGE SCALE GENOMIC DNA]</scope>
</reference>
<evidence type="ECO:0000256" key="1">
    <source>
        <dbReference type="SAM" id="MobiDB-lite"/>
    </source>
</evidence>
<dbReference type="HOGENOM" id="CLU_092226_0_0_1"/>